<dbReference type="InterPro" id="IPR003256">
    <property type="entry name" value="Ribosomal_uL24"/>
</dbReference>
<evidence type="ECO:0000259" key="7">
    <source>
        <dbReference type="SMART" id="SM00739"/>
    </source>
</evidence>
<comment type="similarity">
    <text evidence="1 5 6">Belongs to the universal ribosomal protein uL24 family.</text>
</comment>
<dbReference type="InterPro" id="IPR005824">
    <property type="entry name" value="KOW"/>
</dbReference>
<dbReference type="SUPFAM" id="SSF50104">
    <property type="entry name" value="Translation proteins SH3-like domain"/>
    <property type="match status" value="1"/>
</dbReference>
<dbReference type="NCBIfam" id="TIGR01079">
    <property type="entry name" value="rplX_bact"/>
    <property type="match status" value="1"/>
</dbReference>
<protein>
    <recommendedName>
        <fullName evidence="4 5">Large ribosomal subunit protein uL24</fullName>
    </recommendedName>
</protein>
<keyword evidence="5" id="KW-0694">RNA-binding</keyword>
<dbReference type="GO" id="GO:0003735">
    <property type="term" value="F:structural constituent of ribosome"/>
    <property type="evidence" value="ECO:0007669"/>
    <property type="project" value="InterPro"/>
</dbReference>
<dbReference type="InterPro" id="IPR041988">
    <property type="entry name" value="Ribosomal_uL24_KOW"/>
</dbReference>
<dbReference type="GO" id="GO:0019843">
    <property type="term" value="F:rRNA binding"/>
    <property type="evidence" value="ECO:0007669"/>
    <property type="project" value="UniProtKB-UniRule"/>
</dbReference>
<keyword evidence="2 5" id="KW-0689">Ribosomal protein</keyword>
<dbReference type="Pfam" id="PF00467">
    <property type="entry name" value="KOW"/>
    <property type="match status" value="1"/>
</dbReference>
<dbReference type="Pfam" id="PF17136">
    <property type="entry name" value="ribosomal_L24"/>
    <property type="match status" value="1"/>
</dbReference>
<dbReference type="InterPro" id="IPR005825">
    <property type="entry name" value="Ribosomal_uL24_CS"/>
</dbReference>
<dbReference type="CDD" id="cd06089">
    <property type="entry name" value="KOW_RPL26"/>
    <property type="match status" value="1"/>
</dbReference>
<reference evidence="8" key="1">
    <citation type="submission" date="2020-07" db="EMBL/GenBank/DDBJ databases">
        <title>Huge and variable diversity of episymbiotic CPR bacteria and DPANN archaea in groundwater ecosystems.</title>
        <authorList>
            <person name="He C.Y."/>
            <person name="Keren R."/>
            <person name="Whittaker M."/>
            <person name="Farag I.F."/>
            <person name="Doudna J."/>
            <person name="Cate J.H.D."/>
            <person name="Banfield J.F."/>
        </authorList>
    </citation>
    <scope>NUCLEOTIDE SEQUENCE</scope>
    <source>
        <strain evidence="8">NC_groundwater_973_Pr1_S-0.2um_54_13</strain>
    </source>
</reference>
<evidence type="ECO:0000313" key="9">
    <source>
        <dbReference type="Proteomes" id="UP000753196"/>
    </source>
</evidence>
<evidence type="ECO:0000256" key="5">
    <source>
        <dbReference type="HAMAP-Rule" id="MF_01326"/>
    </source>
</evidence>
<comment type="caution">
    <text evidence="8">The sequence shown here is derived from an EMBL/GenBank/DDBJ whole genome shotgun (WGS) entry which is preliminary data.</text>
</comment>
<dbReference type="InterPro" id="IPR008991">
    <property type="entry name" value="Translation_prot_SH3-like_sf"/>
</dbReference>
<evidence type="ECO:0000256" key="3">
    <source>
        <dbReference type="ARBA" id="ARBA00023274"/>
    </source>
</evidence>
<dbReference type="SMART" id="SM00739">
    <property type="entry name" value="KOW"/>
    <property type="match status" value="1"/>
</dbReference>
<organism evidence="8 9">
    <name type="scientific">Candidatus Sungiibacteriota bacterium</name>
    <dbReference type="NCBI Taxonomy" id="2750080"/>
    <lineage>
        <taxon>Bacteria</taxon>
        <taxon>Candidatus Sungiibacteriota</taxon>
    </lineage>
</organism>
<dbReference type="PANTHER" id="PTHR12903">
    <property type="entry name" value="MITOCHONDRIAL RIBOSOMAL PROTEIN L24"/>
    <property type="match status" value="1"/>
</dbReference>
<feature type="domain" description="KOW" evidence="7">
    <location>
        <begin position="2"/>
        <end position="29"/>
    </location>
</feature>
<evidence type="ECO:0000256" key="4">
    <source>
        <dbReference type="ARBA" id="ARBA00035206"/>
    </source>
</evidence>
<comment type="function">
    <text evidence="5">One of the proteins that surrounds the polypeptide exit tunnel on the outside of the subunit.</text>
</comment>
<evidence type="ECO:0000256" key="2">
    <source>
        <dbReference type="ARBA" id="ARBA00022980"/>
    </source>
</evidence>
<dbReference type="AlphaFoldDB" id="A0A932VRA7"/>
<keyword evidence="3 5" id="KW-0687">Ribonucleoprotein</keyword>
<dbReference type="Gene3D" id="2.30.30.30">
    <property type="match status" value="1"/>
</dbReference>
<keyword evidence="5" id="KW-0699">rRNA-binding</keyword>
<proteinExistence type="inferred from homology"/>
<dbReference type="GO" id="GO:0006412">
    <property type="term" value="P:translation"/>
    <property type="evidence" value="ECO:0007669"/>
    <property type="project" value="UniProtKB-UniRule"/>
</dbReference>
<gene>
    <name evidence="5" type="primary">rplX</name>
    <name evidence="8" type="ORF">HY221_01965</name>
</gene>
<dbReference type="GO" id="GO:0005840">
    <property type="term" value="C:ribosome"/>
    <property type="evidence" value="ECO:0007669"/>
    <property type="project" value="UniProtKB-KW"/>
</dbReference>
<evidence type="ECO:0000256" key="6">
    <source>
        <dbReference type="RuleBase" id="RU003477"/>
    </source>
</evidence>
<dbReference type="Proteomes" id="UP000753196">
    <property type="component" value="Unassembled WGS sequence"/>
</dbReference>
<dbReference type="InterPro" id="IPR014722">
    <property type="entry name" value="Rib_uL2_dom2"/>
</dbReference>
<dbReference type="EMBL" id="JACQCR010000044">
    <property type="protein sequence ID" value="MBI3631078.1"/>
    <property type="molecule type" value="Genomic_DNA"/>
</dbReference>
<dbReference type="PROSITE" id="PS01108">
    <property type="entry name" value="RIBOSOMAL_L24"/>
    <property type="match status" value="1"/>
</dbReference>
<comment type="function">
    <text evidence="5">One of two assembly initiator proteins, it binds directly to the 5'-end of the 23S rRNA, where it nucleates assembly of the 50S subunit.</text>
</comment>
<dbReference type="HAMAP" id="MF_01326_B">
    <property type="entry name" value="Ribosomal_uL24_B"/>
    <property type="match status" value="1"/>
</dbReference>
<evidence type="ECO:0000313" key="8">
    <source>
        <dbReference type="EMBL" id="MBI3631078.1"/>
    </source>
</evidence>
<comment type="subunit">
    <text evidence="5">Part of the 50S ribosomal subunit.</text>
</comment>
<sequence length="102" mass="11315">MQIRKGDRVKIISGNDKGKQGKVLGVFPRPEKIVVEGVNVKKKHVRPRRQGERGELVRIPAPFAVSRAMIVCPSCGRAVRVGRRQDGGEKIRICKKCGETIT</sequence>
<name>A0A932VRA7_9BACT</name>
<accession>A0A932VRA7</accession>
<dbReference type="GO" id="GO:1990904">
    <property type="term" value="C:ribonucleoprotein complex"/>
    <property type="evidence" value="ECO:0007669"/>
    <property type="project" value="UniProtKB-KW"/>
</dbReference>
<evidence type="ECO:0000256" key="1">
    <source>
        <dbReference type="ARBA" id="ARBA00010618"/>
    </source>
</evidence>
<dbReference type="InterPro" id="IPR057264">
    <property type="entry name" value="Ribosomal_uL24_C"/>
</dbReference>